<evidence type="ECO:0000256" key="1">
    <source>
        <dbReference type="SAM" id="MobiDB-lite"/>
    </source>
</evidence>
<evidence type="ECO:0000313" key="4">
    <source>
        <dbReference type="Proteomes" id="UP000800096"/>
    </source>
</evidence>
<protein>
    <submittedName>
        <fullName evidence="3">Uncharacterized protein</fullName>
    </submittedName>
</protein>
<evidence type="ECO:0000313" key="3">
    <source>
        <dbReference type="EMBL" id="KAF1914657.1"/>
    </source>
</evidence>
<proteinExistence type="predicted"/>
<feature type="transmembrane region" description="Helical" evidence="2">
    <location>
        <begin position="361"/>
        <end position="381"/>
    </location>
</feature>
<feature type="transmembrane region" description="Helical" evidence="2">
    <location>
        <begin position="220"/>
        <end position="239"/>
    </location>
</feature>
<feature type="transmembrane region" description="Helical" evidence="2">
    <location>
        <begin position="62"/>
        <end position="86"/>
    </location>
</feature>
<dbReference type="EMBL" id="ML979137">
    <property type="protein sequence ID" value="KAF1914657.1"/>
    <property type="molecule type" value="Genomic_DNA"/>
</dbReference>
<feature type="transmembrane region" description="Helical" evidence="2">
    <location>
        <begin position="291"/>
        <end position="311"/>
    </location>
</feature>
<evidence type="ECO:0000256" key="2">
    <source>
        <dbReference type="SAM" id="Phobius"/>
    </source>
</evidence>
<reference evidence="3" key="1">
    <citation type="journal article" date="2020" name="Stud. Mycol.">
        <title>101 Dothideomycetes genomes: a test case for predicting lifestyles and emergence of pathogens.</title>
        <authorList>
            <person name="Haridas S."/>
            <person name="Albert R."/>
            <person name="Binder M."/>
            <person name="Bloem J."/>
            <person name="Labutti K."/>
            <person name="Salamov A."/>
            <person name="Andreopoulos B."/>
            <person name="Baker S."/>
            <person name="Barry K."/>
            <person name="Bills G."/>
            <person name="Bluhm B."/>
            <person name="Cannon C."/>
            <person name="Castanera R."/>
            <person name="Culley D."/>
            <person name="Daum C."/>
            <person name="Ezra D."/>
            <person name="Gonzalez J."/>
            <person name="Henrissat B."/>
            <person name="Kuo A."/>
            <person name="Liang C."/>
            <person name="Lipzen A."/>
            <person name="Lutzoni F."/>
            <person name="Magnuson J."/>
            <person name="Mondo S."/>
            <person name="Nolan M."/>
            <person name="Ohm R."/>
            <person name="Pangilinan J."/>
            <person name="Park H.-J."/>
            <person name="Ramirez L."/>
            <person name="Alfaro M."/>
            <person name="Sun H."/>
            <person name="Tritt A."/>
            <person name="Yoshinaga Y."/>
            <person name="Zwiers L.-H."/>
            <person name="Turgeon B."/>
            <person name="Goodwin S."/>
            <person name="Spatafora J."/>
            <person name="Crous P."/>
            <person name="Grigoriev I."/>
        </authorList>
    </citation>
    <scope>NUCLEOTIDE SEQUENCE</scope>
    <source>
        <strain evidence="3">HMLAC05119</strain>
    </source>
</reference>
<sequence length="556" mass="59761">MAPIEGDAHARNNVFAYAPFGGHLALVVGLTAHVLRVARRAAKALPPASSTRSQQPLRRRHAALFSTLAALSLASVALFAVMWRAISYVDWAQSGAATAPNALYLGDYGTGADGRWYLGDWIKDIDLQKESDVVAVSTAEGFLYTTQHFIGLMAASVFFGAEGHRRNLSASTIASFVVLGATGSLGYALSLFFVTILYTPLTTHKEDSPLHDALFTPSPVAYYLPIGLSLLFLYYLPDVLPRNLEPGTLDLLRWGKVAVPLLLAFAPQIVPPSLGRQHATKTAAHRSYSKVFHFLSIASFLLYWTLFAANVSGNTPKEHHHVLDVFRNSVGLKTDNSWSHRVLSGLSTTGQRLKHISKNPIISVTSVDVLFTAIALLAWTFTRDLDVDSILENSILAFFVPKHEKHVAFEDDIKPLIDNTLEPVPELQSVLETTTPRKRGRPAKNKTAVNGAPASLAGSIRRSAIKATGSVDLDSDAESTIMSRKARIAQDPDSAYQPSSKTKQEVAETEADGATAAADLIHSGESTGLALFLAFAGGLGLLASSALGAEVTGPQE</sequence>
<keyword evidence="2" id="KW-1133">Transmembrane helix</keyword>
<feature type="transmembrane region" description="Helical" evidence="2">
    <location>
        <begin position="141"/>
        <end position="161"/>
    </location>
</feature>
<name>A0A6A5QKQ2_AMPQU</name>
<dbReference type="AlphaFoldDB" id="A0A6A5QKQ2"/>
<feature type="region of interest" description="Disordered" evidence="1">
    <location>
        <begin position="432"/>
        <end position="455"/>
    </location>
</feature>
<accession>A0A6A5QKQ2</accession>
<feature type="region of interest" description="Disordered" evidence="1">
    <location>
        <begin position="485"/>
        <end position="510"/>
    </location>
</feature>
<organism evidence="3 4">
    <name type="scientific">Ampelomyces quisqualis</name>
    <name type="common">Powdery mildew agent</name>
    <dbReference type="NCBI Taxonomy" id="50730"/>
    <lineage>
        <taxon>Eukaryota</taxon>
        <taxon>Fungi</taxon>
        <taxon>Dikarya</taxon>
        <taxon>Ascomycota</taxon>
        <taxon>Pezizomycotina</taxon>
        <taxon>Dothideomycetes</taxon>
        <taxon>Pleosporomycetidae</taxon>
        <taxon>Pleosporales</taxon>
        <taxon>Pleosporineae</taxon>
        <taxon>Phaeosphaeriaceae</taxon>
        <taxon>Ampelomyces</taxon>
    </lineage>
</organism>
<gene>
    <name evidence="3" type="ORF">BDU57DRAFT_454824</name>
</gene>
<feature type="transmembrane region" description="Helical" evidence="2">
    <location>
        <begin position="14"/>
        <end position="35"/>
    </location>
</feature>
<keyword evidence="2" id="KW-0472">Membrane</keyword>
<keyword evidence="4" id="KW-1185">Reference proteome</keyword>
<dbReference type="OrthoDB" id="2126185at2759"/>
<keyword evidence="2" id="KW-0812">Transmembrane</keyword>
<feature type="transmembrane region" description="Helical" evidence="2">
    <location>
        <begin position="173"/>
        <end position="200"/>
    </location>
</feature>
<dbReference type="Proteomes" id="UP000800096">
    <property type="component" value="Unassembled WGS sequence"/>
</dbReference>